<name>A0A397AI77_APHAT</name>
<dbReference type="GO" id="GO:0005886">
    <property type="term" value="C:plasma membrane"/>
    <property type="evidence" value="ECO:0007669"/>
    <property type="project" value="TreeGrafter"/>
</dbReference>
<dbReference type="PANTHER" id="PTHR36300">
    <property type="entry name" value="RAW, ISOFORM A"/>
    <property type="match status" value="1"/>
</dbReference>
<evidence type="ECO:0000256" key="2">
    <source>
        <dbReference type="SAM" id="MobiDB-lite"/>
    </source>
</evidence>
<keyword evidence="1" id="KW-0843">Virulence</keyword>
<evidence type="ECO:0000259" key="3">
    <source>
        <dbReference type="Pfam" id="PF00089"/>
    </source>
</evidence>
<gene>
    <name evidence="4" type="ORF">DYB25_011442</name>
</gene>
<dbReference type="Gene3D" id="3.40.50.450">
    <property type="match status" value="1"/>
</dbReference>
<evidence type="ECO:0000256" key="1">
    <source>
        <dbReference type="ARBA" id="ARBA00023026"/>
    </source>
</evidence>
<dbReference type="PANTHER" id="PTHR36300:SF1">
    <property type="entry name" value="RAW, ISOFORM A"/>
    <property type="match status" value="1"/>
</dbReference>
<dbReference type="InterPro" id="IPR039470">
    <property type="entry name" value="Nuc_deoxyri_tr2"/>
</dbReference>
<dbReference type="EMBL" id="QUTA01007882">
    <property type="protein sequence ID" value="RHY05488.1"/>
    <property type="molecule type" value="Genomic_DNA"/>
</dbReference>
<proteinExistence type="predicted"/>
<dbReference type="InterPro" id="IPR001254">
    <property type="entry name" value="Trypsin_dom"/>
</dbReference>
<dbReference type="Pfam" id="PF15891">
    <property type="entry name" value="Nuc_deoxyri_tr2"/>
    <property type="match status" value="1"/>
</dbReference>
<organism evidence="4 5">
    <name type="scientific">Aphanomyces astaci</name>
    <name type="common">Crayfish plague agent</name>
    <dbReference type="NCBI Taxonomy" id="112090"/>
    <lineage>
        <taxon>Eukaryota</taxon>
        <taxon>Sar</taxon>
        <taxon>Stramenopiles</taxon>
        <taxon>Oomycota</taxon>
        <taxon>Saprolegniomycetes</taxon>
        <taxon>Saprolegniales</taxon>
        <taxon>Verrucalvaceae</taxon>
        <taxon>Aphanomyces</taxon>
    </lineage>
</organism>
<dbReference type="GO" id="GO:0004252">
    <property type="term" value="F:serine-type endopeptidase activity"/>
    <property type="evidence" value="ECO:0007669"/>
    <property type="project" value="InterPro"/>
</dbReference>
<reference evidence="4 5" key="1">
    <citation type="submission" date="2018-08" db="EMBL/GenBank/DDBJ databases">
        <title>Aphanomyces genome sequencing and annotation.</title>
        <authorList>
            <person name="Minardi D."/>
            <person name="Oidtmann B."/>
            <person name="Van Der Giezen M."/>
            <person name="Studholme D.J."/>
        </authorList>
    </citation>
    <scope>NUCLEOTIDE SEQUENCE [LARGE SCALE GENOMIC DNA]</scope>
    <source>
        <strain evidence="4 5">Yx</strain>
    </source>
</reference>
<dbReference type="Pfam" id="PF00089">
    <property type="entry name" value="Trypsin"/>
    <property type="match status" value="1"/>
</dbReference>
<dbReference type="GO" id="GO:0006508">
    <property type="term" value="P:proteolysis"/>
    <property type="evidence" value="ECO:0007669"/>
    <property type="project" value="InterPro"/>
</dbReference>
<feature type="non-terminal residue" evidence="4">
    <location>
        <position position="1"/>
    </location>
</feature>
<dbReference type="Gene3D" id="2.40.10.10">
    <property type="entry name" value="Trypsin-like serine proteases"/>
    <property type="match status" value="1"/>
</dbReference>
<accession>A0A397AI77</accession>
<dbReference type="SUPFAM" id="SSF50494">
    <property type="entry name" value="Trypsin-like serine proteases"/>
    <property type="match status" value="1"/>
</dbReference>
<evidence type="ECO:0000313" key="4">
    <source>
        <dbReference type="EMBL" id="RHY05488.1"/>
    </source>
</evidence>
<dbReference type="InterPro" id="IPR009003">
    <property type="entry name" value="Peptidase_S1_PA"/>
</dbReference>
<feature type="domain" description="Peptidase S1" evidence="3">
    <location>
        <begin position="2"/>
        <end position="80"/>
    </location>
</feature>
<protein>
    <recommendedName>
        <fullName evidence="3">Peptidase S1 domain-containing protein</fullName>
    </recommendedName>
</protein>
<sequence length="532" mass="57818">GAPQFNATSFEYDFAIFELETAVKIAAPVKVAFDDDEYAPPSTIAWVRGWGLNATNSNQFSQVLLQADVPIWDQAACAVANGSMKLRAADTRAYTPGMFLDAHGGPQLASPTTNSSAPFHTCAAIMIANLGLPPKRSPLDRSYSSPEVHVTSLQSTQRRPRFSHRSSTLPPSSPVHDPPVDVFLGGSCNPTTWRRDVAIPRLDAAGISFYNPQVDEWYEDLIAVESRAKDTASVVLFVIDNCTRAIVSMNEAAEFMCCGRTVLLVVEDMPLHEQVLLEGACLSSLEITDLNDARACLRHFSMEYPHTTLCSSVEAAVDVLSAHLASSSRLDPRRSFSLRSARLRKRSSVVLSRMKKKTPPNALQRSSSSSSVIEYDGGSSSDIDHTIELVYLGGNVTNTNWRATLAIPRLQMAGLPYYSPLGDCSKMDSLMKVKAGLVLMVIPNTCRSIAAMIDTIALVCSGRAVMLVIEPMVEGLVVVEDGRAVTGREFKDLVRARMYLEETASRHDICTFESVAHAVDAIVAKAAAASRK</sequence>
<dbReference type="VEuPathDB" id="FungiDB:H257_17859"/>
<feature type="region of interest" description="Disordered" evidence="2">
    <location>
        <begin position="138"/>
        <end position="180"/>
    </location>
</feature>
<dbReference type="Proteomes" id="UP000266239">
    <property type="component" value="Unassembled WGS sequence"/>
</dbReference>
<dbReference type="InterPro" id="IPR043504">
    <property type="entry name" value="Peptidase_S1_PA_chymotrypsin"/>
</dbReference>
<evidence type="ECO:0000313" key="5">
    <source>
        <dbReference type="Proteomes" id="UP000266239"/>
    </source>
</evidence>
<dbReference type="AlphaFoldDB" id="A0A397AI77"/>
<comment type="caution">
    <text evidence="4">The sequence shown here is derived from an EMBL/GenBank/DDBJ whole genome shotgun (WGS) entry which is preliminary data.</text>
</comment>